<evidence type="ECO:0000313" key="2">
    <source>
        <dbReference type="EMBL" id="KFB36751.1"/>
    </source>
</evidence>
<dbReference type="AlphaFoldDB" id="A0A084VFK7"/>
<feature type="region of interest" description="Disordered" evidence="1">
    <location>
        <begin position="1"/>
        <end position="98"/>
    </location>
</feature>
<sequence>MLSGQVSGYDDEEEEKEDEEQVQTVRSRMVGDEGEKEEEEEEGGQDSVHTQHATMSPYHDRRRPRCSVGFSLPRTASRPQTRAASEKENGKHYKWQTVHPPYTENKMATIPPCSRFERTAERMTLRLCTCVLSTMGRAAGG</sequence>
<proteinExistence type="predicted"/>
<feature type="compositionally biased region" description="Acidic residues" evidence="1">
    <location>
        <begin position="32"/>
        <end position="44"/>
    </location>
</feature>
<dbReference type="Proteomes" id="UP000030765">
    <property type="component" value="Unassembled WGS sequence"/>
</dbReference>
<evidence type="ECO:0000313" key="4">
    <source>
        <dbReference type="Proteomes" id="UP000030765"/>
    </source>
</evidence>
<dbReference type="EMBL" id="KE524793">
    <property type="protein sequence ID" value="KFB36751.1"/>
    <property type="molecule type" value="Genomic_DNA"/>
</dbReference>
<protein>
    <submittedName>
        <fullName evidence="2 3">Uncharacterized protein</fullName>
    </submittedName>
</protein>
<organism evidence="2">
    <name type="scientific">Anopheles sinensis</name>
    <name type="common">Mosquito</name>
    <dbReference type="NCBI Taxonomy" id="74873"/>
    <lineage>
        <taxon>Eukaryota</taxon>
        <taxon>Metazoa</taxon>
        <taxon>Ecdysozoa</taxon>
        <taxon>Arthropoda</taxon>
        <taxon>Hexapoda</taxon>
        <taxon>Insecta</taxon>
        <taxon>Pterygota</taxon>
        <taxon>Neoptera</taxon>
        <taxon>Endopterygota</taxon>
        <taxon>Diptera</taxon>
        <taxon>Nematocera</taxon>
        <taxon>Culicoidea</taxon>
        <taxon>Culicidae</taxon>
        <taxon>Anophelinae</taxon>
        <taxon>Anopheles</taxon>
    </lineage>
</organism>
<evidence type="ECO:0000256" key="1">
    <source>
        <dbReference type="SAM" id="MobiDB-lite"/>
    </source>
</evidence>
<keyword evidence="4" id="KW-1185">Reference proteome</keyword>
<dbReference type="EnsemblMetazoa" id="ASIC003908-RA">
    <property type="protein sequence ID" value="ASIC003908-PA"/>
    <property type="gene ID" value="ASIC003908"/>
</dbReference>
<feature type="compositionally biased region" description="Acidic residues" evidence="1">
    <location>
        <begin position="9"/>
        <end position="21"/>
    </location>
</feature>
<dbReference type="VEuPathDB" id="VectorBase:ASIC003908"/>
<accession>A0A084VFK7</accession>
<name>A0A084VFK7_ANOSI</name>
<evidence type="ECO:0000313" key="3">
    <source>
        <dbReference type="EnsemblMetazoa" id="ASIC003908-PA"/>
    </source>
</evidence>
<reference evidence="2 4" key="1">
    <citation type="journal article" date="2014" name="BMC Genomics">
        <title>Genome sequence of Anopheles sinensis provides insight into genetics basis of mosquito competence for malaria parasites.</title>
        <authorList>
            <person name="Zhou D."/>
            <person name="Zhang D."/>
            <person name="Ding G."/>
            <person name="Shi L."/>
            <person name="Hou Q."/>
            <person name="Ye Y."/>
            <person name="Xu Y."/>
            <person name="Zhou H."/>
            <person name="Xiong C."/>
            <person name="Li S."/>
            <person name="Yu J."/>
            <person name="Hong S."/>
            <person name="Yu X."/>
            <person name="Zou P."/>
            <person name="Chen C."/>
            <person name="Chang X."/>
            <person name="Wang W."/>
            <person name="Lv Y."/>
            <person name="Sun Y."/>
            <person name="Ma L."/>
            <person name="Shen B."/>
            <person name="Zhu C."/>
        </authorList>
    </citation>
    <scope>NUCLEOTIDE SEQUENCE [LARGE SCALE GENOMIC DNA]</scope>
</reference>
<dbReference type="EMBL" id="ATLV01012441">
    <property type="status" value="NOT_ANNOTATED_CDS"/>
    <property type="molecule type" value="Genomic_DNA"/>
</dbReference>
<reference evidence="3" key="2">
    <citation type="submission" date="2020-05" db="UniProtKB">
        <authorList>
            <consortium name="EnsemblMetazoa"/>
        </authorList>
    </citation>
    <scope>IDENTIFICATION</scope>
</reference>
<gene>
    <name evidence="2" type="ORF">ZHAS_00003908</name>
</gene>